<dbReference type="NCBIfam" id="TIGR01777">
    <property type="entry name" value="yfcH"/>
    <property type="match status" value="1"/>
</dbReference>
<accession>D2QI17</accession>
<protein>
    <recommendedName>
        <fullName evidence="6">NAD-dependent epimerase/dehydratase</fullName>
    </recommendedName>
</protein>
<dbReference type="Pfam" id="PF01370">
    <property type="entry name" value="Epimerase"/>
    <property type="match status" value="1"/>
</dbReference>
<evidence type="ECO:0008006" key="6">
    <source>
        <dbReference type="Google" id="ProtNLM"/>
    </source>
</evidence>
<organism evidence="4 5">
    <name type="scientific">Spirosoma linguale (strain ATCC 33905 / DSM 74 / LMG 10896 / Claus 1)</name>
    <dbReference type="NCBI Taxonomy" id="504472"/>
    <lineage>
        <taxon>Bacteria</taxon>
        <taxon>Pseudomonadati</taxon>
        <taxon>Bacteroidota</taxon>
        <taxon>Cytophagia</taxon>
        <taxon>Cytophagales</taxon>
        <taxon>Cytophagaceae</taxon>
        <taxon>Spirosoma</taxon>
    </lineage>
</organism>
<dbReference type="EMBL" id="CP001769">
    <property type="protein sequence ID" value="ADB36905.1"/>
    <property type="molecule type" value="Genomic_DNA"/>
</dbReference>
<evidence type="ECO:0000313" key="4">
    <source>
        <dbReference type="EMBL" id="ADB36905.1"/>
    </source>
</evidence>
<dbReference type="SUPFAM" id="SSF51735">
    <property type="entry name" value="NAD(P)-binding Rossmann-fold domains"/>
    <property type="match status" value="1"/>
</dbReference>
<comment type="similarity">
    <text evidence="1">Belongs to the NAD(P)-dependent epimerase/dehydratase family. SDR39U1 subfamily.</text>
</comment>
<dbReference type="Proteomes" id="UP000002028">
    <property type="component" value="Chromosome"/>
</dbReference>
<dbReference type="KEGG" id="sli:Slin_0847"/>
<evidence type="ECO:0000259" key="2">
    <source>
        <dbReference type="Pfam" id="PF01370"/>
    </source>
</evidence>
<dbReference type="RefSeq" id="WP_012925457.1">
    <property type="nucleotide sequence ID" value="NC_013730.1"/>
</dbReference>
<sequence length="307" mass="34005">MKNNHQQTHHILITGGNGLVGNSLTQALLREGHRVSHLSRTPSIIADVTTYGWNVVNQQIDARCLDGVDTIIHLAGADIADETWTPARKLEISRSRTESIRLLYRLMRERPHAVKSVISASGIAFYGDRSDEILTEQSHPSPDFLGTVCQEWESAVGEGKALGLRVVIFRTGVVLTKEGGALASLVPMIQSGFGATIGSGRQWVPWIHLQDVVGLYGLAVRDSSLAGVFNQTAPGLLTNRHFMEALARHFHKRLWMPSIPAFMLKLMMGERSAFVLNSARAVPPEQLRQEYRYLYPTLDQALSDIYA</sequence>
<evidence type="ECO:0000259" key="3">
    <source>
        <dbReference type="Pfam" id="PF08338"/>
    </source>
</evidence>
<dbReference type="PANTHER" id="PTHR11092">
    <property type="entry name" value="SUGAR NUCLEOTIDE EPIMERASE RELATED"/>
    <property type="match status" value="1"/>
</dbReference>
<feature type="domain" description="NAD-dependent epimerase/dehydratase" evidence="2">
    <location>
        <begin position="11"/>
        <end position="222"/>
    </location>
</feature>
<dbReference type="STRING" id="504472.Slin_0847"/>
<dbReference type="AlphaFoldDB" id="D2QI17"/>
<dbReference type="eggNOG" id="COG1090">
    <property type="taxonomic scope" value="Bacteria"/>
</dbReference>
<dbReference type="HOGENOM" id="CLU_047373_0_2_10"/>
<keyword evidence="5" id="KW-1185">Reference proteome</keyword>
<evidence type="ECO:0000256" key="1">
    <source>
        <dbReference type="ARBA" id="ARBA00009353"/>
    </source>
</evidence>
<reference evidence="4 5" key="1">
    <citation type="journal article" date="2010" name="Stand. Genomic Sci.">
        <title>Complete genome sequence of Spirosoma linguale type strain (1).</title>
        <authorList>
            <person name="Lail K."/>
            <person name="Sikorski J."/>
            <person name="Saunders E."/>
            <person name="Lapidus A."/>
            <person name="Glavina Del Rio T."/>
            <person name="Copeland A."/>
            <person name="Tice H."/>
            <person name="Cheng J.-F."/>
            <person name="Lucas S."/>
            <person name="Nolan M."/>
            <person name="Bruce D."/>
            <person name="Goodwin L."/>
            <person name="Pitluck S."/>
            <person name="Ivanova N."/>
            <person name="Mavromatis K."/>
            <person name="Ovchinnikova G."/>
            <person name="Pati A."/>
            <person name="Chen A."/>
            <person name="Palaniappan K."/>
            <person name="Land M."/>
            <person name="Hauser L."/>
            <person name="Chang Y.-J."/>
            <person name="Jeffries C.D."/>
            <person name="Chain P."/>
            <person name="Brettin T."/>
            <person name="Detter J.C."/>
            <person name="Schuetze A."/>
            <person name="Rohde M."/>
            <person name="Tindall B.J."/>
            <person name="Goeker M."/>
            <person name="Bristow J."/>
            <person name="Eisen J.A."/>
            <person name="Markowitz V."/>
            <person name="Hugenholtz P."/>
            <person name="Kyrpides N.C."/>
            <person name="Klenk H.-P."/>
            <person name="Chen F."/>
        </authorList>
    </citation>
    <scope>NUCLEOTIDE SEQUENCE [LARGE SCALE GENOMIC DNA]</scope>
    <source>
        <strain evidence="5">ATCC 33905 / DSM 74 / LMG 10896 / Claus 1</strain>
    </source>
</reference>
<evidence type="ECO:0000313" key="5">
    <source>
        <dbReference type="Proteomes" id="UP000002028"/>
    </source>
</evidence>
<feature type="domain" description="DUF1731" evidence="3">
    <location>
        <begin position="259"/>
        <end position="305"/>
    </location>
</feature>
<dbReference type="InterPro" id="IPR013549">
    <property type="entry name" value="DUF1731"/>
</dbReference>
<proteinExistence type="inferred from homology"/>
<dbReference type="InterPro" id="IPR036291">
    <property type="entry name" value="NAD(P)-bd_dom_sf"/>
</dbReference>
<dbReference type="InterPro" id="IPR001509">
    <property type="entry name" value="Epimerase_deHydtase"/>
</dbReference>
<dbReference type="PANTHER" id="PTHR11092:SF0">
    <property type="entry name" value="EPIMERASE FAMILY PROTEIN SDR39U1"/>
    <property type="match status" value="1"/>
</dbReference>
<gene>
    <name evidence="4" type="ordered locus">Slin_0847</name>
</gene>
<dbReference type="Gene3D" id="3.40.50.720">
    <property type="entry name" value="NAD(P)-binding Rossmann-like Domain"/>
    <property type="match status" value="1"/>
</dbReference>
<dbReference type="InterPro" id="IPR010099">
    <property type="entry name" value="SDR39U1"/>
</dbReference>
<name>D2QI17_SPILD</name>
<dbReference type="Pfam" id="PF08338">
    <property type="entry name" value="DUF1731"/>
    <property type="match status" value="1"/>
</dbReference>